<keyword evidence="3" id="KW-1185">Reference proteome</keyword>
<dbReference type="CDD" id="cd00188">
    <property type="entry name" value="TOPRIM"/>
    <property type="match status" value="1"/>
</dbReference>
<evidence type="ECO:0000313" key="2">
    <source>
        <dbReference type="EMBL" id="WAJ69747.1"/>
    </source>
</evidence>
<dbReference type="InterPro" id="IPR036977">
    <property type="entry name" value="DNA_primase_Znf_CHC2"/>
</dbReference>
<name>A0ABY7ALZ1_9ALTE</name>
<sequence length="961" mass="106568">MQKLNFKAVNDAALARAEQVAAHYAPNGTRQGHEWLALNPTRSDNKKGSFSINLNTGVWADFSTSDKGGDFIDLVAYIENTGKGAACKRLAEFLGVNSSAGGVNNKAPAKLPANKPNTPAFIPVPPPASAANLCPTEHYQNGTPSKIWNYTNAKGVLIIRVMRFDSADGNKTYRPLAYGSKKGQAPKWHWQQLPDNRPLYNLPAVSSQCENVVLVEGEKAADAAKSLFTDYVASTWSGAVKAVAKTDFSPLASKNVLFWPDNDEAGQEIIDKLKAVLESVKVKSFNVVNLAFFSSYKPTDKGLSAGGEWPEKADAFEAVQMGFTAKHISAAIKKGVFIQPDENEAVEAIDEDQPEWMPKGFKIDDNGLYAFNPQTESYSYISKPIHVLALSRNANGDGLNWGKLVEFSDFDEQSKQWNIPNKLFNDNGGQAILKELLDRGFEFEPRRNSKKQVLEYLEASKPTKRMKLTQSRGWHDKYRAFVLHDKVLGDNKANLMFYSERPFKTDLSSKGTLEEWRENVSRYCIGNPFLTFSVSLALAAPLVELMGFETMGFHLFGDSSLGKSTSLNIGNSVYGDPKNYGRTFRGTDNGLEMLAADRNSLFLTLDEIHEADPNQLGGIVYMLGNGQEKTRAAAYGAGSSDIRKWHLAFLSSGEHTLAQRLAEIGKKATGGQAQRLIELHACLHEDETIKKKMGSLNELHNFDHGSKLAEYLSEQMRHYHGCAFPAFIEALLASDINKMQTYIAEFIKGFTDQVVSEQASGQAKRAAKKFALVAAAGVLASNFNITGWTKEQAIESAYTLFMHWLNARGGEGNMEVIEIIKHVRLQFELNGEARFTRWDEVKTMSDEPSTVIDTHVPRTSEQWGFKRSIVEKSTLDGDTLAFEYYVYPTVFEQVVCRGYDHKRVARLLKNLGALVLTDSEHKEGRLKTKTRVPGSGKKRISVYRIDGSQLSDDDELAKIAA</sequence>
<reference evidence="2" key="1">
    <citation type="submission" date="2022-10" db="EMBL/GenBank/DDBJ databases">
        <title>Catenovulum adriacola sp. nov. isolated in the Harbour of Susak.</title>
        <authorList>
            <person name="Schoch T."/>
            <person name="Reich S.J."/>
            <person name="Stoeferle S."/>
            <person name="Flaiz M."/>
            <person name="Kazda M."/>
            <person name="Riedel C.U."/>
            <person name="Duerre P."/>
        </authorList>
    </citation>
    <scope>NUCLEOTIDE SEQUENCE</scope>
    <source>
        <strain evidence="2">TS8</strain>
    </source>
</reference>
<dbReference type="Gene3D" id="3.90.580.10">
    <property type="entry name" value="Zinc finger, CHC2-type domain"/>
    <property type="match status" value="1"/>
</dbReference>
<dbReference type="SUPFAM" id="SSF57783">
    <property type="entry name" value="Zinc beta-ribbon"/>
    <property type="match status" value="1"/>
</dbReference>
<dbReference type="Proteomes" id="UP001163726">
    <property type="component" value="Chromosome"/>
</dbReference>
<protein>
    <submittedName>
        <fullName evidence="2">DUF927 domain-containing protein</fullName>
    </submittedName>
</protein>
<organism evidence="2 3">
    <name type="scientific">Catenovulum adriaticum</name>
    <dbReference type="NCBI Taxonomy" id="2984846"/>
    <lineage>
        <taxon>Bacteria</taxon>
        <taxon>Pseudomonadati</taxon>
        <taxon>Pseudomonadota</taxon>
        <taxon>Gammaproteobacteria</taxon>
        <taxon>Alteromonadales</taxon>
        <taxon>Alteromonadaceae</taxon>
        <taxon>Catenovulum</taxon>
    </lineage>
</organism>
<proteinExistence type="predicted"/>
<dbReference type="RefSeq" id="WP_268074031.1">
    <property type="nucleotide sequence ID" value="NZ_CP109965.1"/>
</dbReference>
<dbReference type="InterPro" id="IPR009270">
    <property type="entry name" value="DUF927"/>
</dbReference>
<evidence type="ECO:0000313" key="3">
    <source>
        <dbReference type="Proteomes" id="UP001163726"/>
    </source>
</evidence>
<evidence type="ECO:0000259" key="1">
    <source>
        <dbReference type="Pfam" id="PF06048"/>
    </source>
</evidence>
<accession>A0ABY7ALZ1</accession>
<dbReference type="Pfam" id="PF06048">
    <property type="entry name" value="DUF927"/>
    <property type="match status" value="1"/>
</dbReference>
<gene>
    <name evidence="2" type="ORF">OLW01_11360</name>
</gene>
<feature type="domain" description="DUF927" evidence="1">
    <location>
        <begin position="361"/>
        <end position="636"/>
    </location>
</feature>
<dbReference type="EMBL" id="CP109965">
    <property type="protein sequence ID" value="WAJ69747.1"/>
    <property type="molecule type" value="Genomic_DNA"/>
</dbReference>
<dbReference type="Gene3D" id="3.40.1360.10">
    <property type="match status" value="1"/>
</dbReference>